<dbReference type="RefSeq" id="WP_306733627.1">
    <property type="nucleotide sequence ID" value="NZ_JANHAX010000001.1"/>
</dbReference>
<name>A0AAE4B3G7_9RHOB</name>
<proteinExistence type="predicted"/>
<feature type="signal peptide" evidence="1">
    <location>
        <begin position="1"/>
        <end position="19"/>
    </location>
</feature>
<keyword evidence="3" id="KW-1185">Reference proteome</keyword>
<protein>
    <submittedName>
        <fullName evidence="2">Uncharacterized protein</fullName>
    </submittedName>
</protein>
<accession>A0AAE4B3G7</accession>
<dbReference type="Proteomes" id="UP001226762">
    <property type="component" value="Unassembled WGS sequence"/>
</dbReference>
<feature type="chain" id="PRO_5041974714" evidence="1">
    <location>
        <begin position="20"/>
        <end position="102"/>
    </location>
</feature>
<comment type="caution">
    <text evidence="2">The sequence shown here is derived from an EMBL/GenBank/DDBJ whole genome shotgun (WGS) entry which is preliminary data.</text>
</comment>
<sequence>MRVLAVVLALSAIPMASRADEISGDWCSDGGAQVRIDGDKIRTPGGQQTQGVYSRHRIDFVIPEGEPDAGLSVAMRQLSEERVIVTYDGGEPEEWHRCKLVS</sequence>
<organism evidence="2 3">
    <name type="scientific">Marimonas arenosa</name>
    <dbReference type="NCBI Taxonomy" id="1795305"/>
    <lineage>
        <taxon>Bacteria</taxon>
        <taxon>Pseudomonadati</taxon>
        <taxon>Pseudomonadota</taxon>
        <taxon>Alphaproteobacteria</taxon>
        <taxon>Rhodobacterales</taxon>
        <taxon>Paracoccaceae</taxon>
        <taxon>Marimonas</taxon>
    </lineage>
</organism>
<reference evidence="2" key="1">
    <citation type="submission" date="2022-07" db="EMBL/GenBank/DDBJ databases">
        <authorList>
            <person name="Otstavnykh N."/>
            <person name="Isaeva M."/>
            <person name="Bystritskaya E."/>
        </authorList>
    </citation>
    <scope>NUCLEOTIDE SEQUENCE</scope>
    <source>
        <strain evidence="2">KCTC 52189</strain>
    </source>
</reference>
<dbReference type="AlphaFoldDB" id="A0AAE4B3G7"/>
<keyword evidence="1" id="KW-0732">Signal</keyword>
<dbReference type="EMBL" id="JANHAX010000001">
    <property type="protein sequence ID" value="MDQ2088354.1"/>
    <property type="molecule type" value="Genomic_DNA"/>
</dbReference>
<evidence type="ECO:0000313" key="2">
    <source>
        <dbReference type="EMBL" id="MDQ2088354.1"/>
    </source>
</evidence>
<evidence type="ECO:0000256" key="1">
    <source>
        <dbReference type="SAM" id="SignalP"/>
    </source>
</evidence>
<gene>
    <name evidence="2" type="ORF">NO357_00365</name>
</gene>
<reference evidence="2" key="2">
    <citation type="submission" date="2023-02" db="EMBL/GenBank/DDBJ databases">
        <title>'Rhodoalgimonas zhirmunskyi' gen. nov., isolated from a red alga.</title>
        <authorList>
            <person name="Nedashkovskaya O.I."/>
            <person name="Otstavnykh N.Y."/>
            <person name="Bystritskaya E.P."/>
            <person name="Balabanova L.A."/>
            <person name="Isaeva M.P."/>
        </authorList>
    </citation>
    <scope>NUCLEOTIDE SEQUENCE</scope>
    <source>
        <strain evidence="2">KCTC 52189</strain>
    </source>
</reference>
<evidence type="ECO:0000313" key="3">
    <source>
        <dbReference type="Proteomes" id="UP001226762"/>
    </source>
</evidence>